<dbReference type="InterPro" id="IPR036465">
    <property type="entry name" value="vWFA_dom_sf"/>
</dbReference>
<dbReference type="Proteomes" id="UP000799640">
    <property type="component" value="Unassembled WGS sequence"/>
</dbReference>
<evidence type="ECO:0000313" key="5">
    <source>
        <dbReference type="Proteomes" id="UP000799640"/>
    </source>
</evidence>
<dbReference type="PROSITE" id="PS51468">
    <property type="entry name" value="VIT"/>
    <property type="match status" value="1"/>
</dbReference>
<evidence type="ECO:0000256" key="1">
    <source>
        <dbReference type="SAM" id="MobiDB-lite"/>
    </source>
</evidence>
<dbReference type="PANTHER" id="PTHR45737:SF6">
    <property type="entry name" value="VON WILLEBRAND FACTOR A DOMAIN-CONTAINING PROTEIN 5A"/>
    <property type="match status" value="1"/>
</dbReference>
<feature type="domain" description="VWFA" evidence="2">
    <location>
        <begin position="289"/>
        <end position="460"/>
    </location>
</feature>
<accession>A0A6G1HV15</accession>
<dbReference type="PROSITE" id="PS50234">
    <property type="entry name" value="VWFA"/>
    <property type="match status" value="1"/>
</dbReference>
<sequence length="948" mass="102969">MHDHICGFYYLIAPAQPYGYARRCYLPQVGVKAHATVLASTSRTVLTQTFQTPSTKGVRQLRYTFPLYDGVSVVGFTCHVNDRVITGEVKQKEVAKAEYQAAVDRGETAALLEQLPEASDVFTTTVGNVPPGARLLVNITYLGELKHDAEVDGIRFTIPTSISPRYGDYPGELCNTVSYESAGKSFEVTVDTTLASGSSIREMRSPSHPISVSLGTISTAPDADAQLSRASATLSLGSAELDKDFVLQIVAKETSVPKALLEMHPTMPGHRALMATLVPKFSLPQQRPEIVFVCDRSGSMHGTSITMLVNALKVFLKSLPLGVKFNICSFGSRYKFLWSKSKSYSKDTMNEAVRHVEGFDAGFGGTEILQPLKETISRRYRDMPLEVFLVTDGEIWQQQELFDMLNNKIIEEKAPMRVFTLGIGSDVSHSLIEGVARAGNGFAQAVGDNEKLDGKVVRMLKAALSPHVGDYTLELKYGDDDFEAVQQTASEAVKEATDEAQKLSRRKSLQILKDMVMKPISLFDTSAKLDDDPKKGDEKYYHLPEVPAPRIIQAPHRIPPLFAFSRTSIYLLLSPSTLDRTPISVVLRATSSYGPLELEIPVDQLDQPGETIHQLAAKKAIADLEEGRGWLTEANGASGTLLKTEYPGQFEDLVEREAVRLGIQYQVGGKNCSFVAVQKQSSSQPEAVDAEYDFIDDIDGLTLSEGDEGGPGSAGYTDIRCTSPPMTSRSLGNARLGGAVKSKKAKGGAFGSVLRGGYFSGLRPTSAAAPPSASAPVPFSLTAATRTLRARASSPGYAAQLSQHSTPAPGDADKATSYAPVSYGSESHTSELRSLERKVSGEAEHEVEGGGSAMQSLVDLQTFEGFWESNQRFWAIVHVDAWALLKKYPHFKPNVLATAVAIHFFQAKLAGEKEGWELLVDKARSWLESTIGGDKVDEVTAIAEKVIS</sequence>
<feature type="region of interest" description="Disordered" evidence="1">
    <location>
        <begin position="794"/>
        <end position="834"/>
    </location>
</feature>
<dbReference type="Gene3D" id="3.40.50.410">
    <property type="entry name" value="von Willebrand factor, type A domain"/>
    <property type="match status" value="1"/>
</dbReference>
<reference evidence="4" key="1">
    <citation type="journal article" date="2020" name="Stud. Mycol.">
        <title>101 Dothideomycetes genomes: a test case for predicting lifestyles and emergence of pathogens.</title>
        <authorList>
            <person name="Haridas S."/>
            <person name="Albert R."/>
            <person name="Binder M."/>
            <person name="Bloem J."/>
            <person name="Labutti K."/>
            <person name="Salamov A."/>
            <person name="Andreopoulos B."/>
            <person name="Baker S."/>
            <person name="Barry K."/>
            <person name="Bills G."/>
            <person name="Bluhm B."/>
            <person name="Cannon C."/>
            <person name="Castanera R."/>
            <person name="Culley D."/>
            <person name="Daum C."/>
            <person name="Ezra D."/>
            <person name="Gonzalez J."/>
            <person name="Henrissat B."/>
            <person name="Kuo A."/>
            <person name="Liang C."/>
            <person name="Lipzen A."/>
            <person name="Lutzoni F."/>
            <person name="Magnuson J."/>
            <person name="Mondo S."/>
            <person name="Nolan M."/>
            <person name="Ohm R."/>
            <person name="Pangilinan J."/>
            <person name="Park H.-J."/>
            <person name="Ramirez L."/>
            <person name="Alfaro M."/>
            <person name="Sun H."/>
            <person name="Tritt A."/>
            <person name="Yoshinaga Y."/>
            <person name="Zwiers L.-H."/>
            <person name="Turgeon B."/>
            <person name="Goodwin S."/>
            <person name="Spatafora J."/>
            <person name="Crous P."/>
            <person name="Grigoriev I."/>
        </authorList>
    </citation>
    <scope>NUCLEOTIDE SEQUENCE</scope>
    <source>
        <strain evidence="4">CBS 262.69</strain>
    </source>
</reference>
<evidence type="ECO:0008006" key="6">
    <source>
        <dbReference type="Google" id="ProtNLM"/>
    </source>
</evidence>
<dbReference type="InterPro" id="IPR013694">
    <property type="entry name" value="VIT"/>
</dbReference>
<dbReference type="InterPro" id="IPR002035">
    <property type="entry name" value="VWF_A"/>
</dbReference>
<dbReference type="SUPFAM" id="SSF53300">
    <property type="entry name" value="vWA-like"/>
    <property type="match status" value="1"/>
</dbReference>
<dbReference type="Pfam" id="PF08487">
    <property type="entry name" value="VIT"/>
    <property type="match status" value="1"/>
</dbReference>
<gene>
    <name evidence="4" type="ORF">EJ06DRAFT_582860</name>
</gene>
<dbReference type="Pfam" id="PF13768">
    <property type="entry name" value="VWA_3"/>
    <property type="match status" value="1"/>
</dbReference>
<evidence type="ECO:0000313" key="4">
    <source>
        <dbReference type="EMBL" id="KAF2399575.1"/>
    </source>
</evidence>
<dbReference type="PANTHER" id="PTHR45737">
    <property type="entry name" value="VON WILLEBRAND FACTOR A DOMAIN-CONTAINING PROTEIN 5A"/>
    <property type="match status" value="1"/>
</dbReference>
<evidence type="ECO:0000259" key="3">
    <source>
        <dbReference type="PROSITE" id="PS51468"/>
    </source>
</evidence>
<proteinExistence type="predicted"/>
<name>A0A6G1HV15_9PEZI</name>
<dbReference type="EMBL" id="ML996697">
    <property type="protein sequence ID" value="KAF2399575.1"/>
    <property type="molecule type" value="Genomic_DNA"/>
</dbReference>
<evidence type="ECO:0000259" key="2">
    <source>
        <dbReference type="PROSITE" id="PS50234"/>
    </source>
</evidence>
<organism evidence="4 5">
    <name type="scientific">Trichodelitschia bisporula</name>
    <dbReference type="NCBI Taxonomy" id="703511"/>
    <lineage>
        <taxon>Eukaryota</taxon>
        <taxon>Fungi</taxon>
        <taxon>Dikarya</taxon>
        <taxon>Ascomycota</taxon>
        <taxon>Pezizomycotina</taxon>
        <taxon>Dothideomycetes</taxon>
        <taxon>Dothideomycetes incertae sedis</taxon>
        <taxon>Phaeotrichales</taxon>
        <taxon>Phaeotrichaceae</taxon>
        <taxon>Trichodelitschia</taxon>
    </lineage>
</organism>
<protein>
    <recommendedName>
        <fullName evidence="6">VIT-domain-containing protein</fullName>
    </recommendedName>
</protein>
<dbReference type="OrthoDB" id="1729737at2759"/>
<dbReference type="AlphaFoldDB" id="A0A6G1HV15"/>
<dbReference type="SMART" id="SM00609">
    <property type="entry name" value="VIT"/>
    <property type="match status" value="1"/>
</dbReference>
<dbReference type="SMART" id="SM00327">
    <property type="entry name" value="VWA"/>
    <property type="match status" value="1"/>
</dbReference>
<feature type="region of interest" description="Disordered" evidence="1">
    <location>
        <begin position="706"/>
        <end position="730"/>
    </location>
</feature>
<keyword evidence="5" id="KW-1185">Reference proteome</keyword>
<feature type="domain" description="VIT" evidence="3">
    <location>
        <begin position="12"/>
        <end position="143"/>
    </location>
</feature>